<reference evidence="8" key="1">
    <citation type="submission" date="2013-06" db="EMBL/GenBank/DDBJ databases">
        <title>Complete Genome Sequence of Hyperthermophilic Palaeococcus pacificus DY20341T, Isolated from a Deep-Sea Hydrothermal Sediments.</title>
        <authorList>
            <person name="Zeng X."/>
            <person name="Shao Z."/>
        </authorList>
    </citation>
    <scope>NUCLEOTIDE SEQUENCE [LARGE SCALE GENOMIC DNA]</scope>
    <source>
        <strain evidence="8">DY20341</strain>
    </source>
</reference>
<accession>A0A075LP59</accession>
<dbReference type="AlphaFoldDB" id="A0A075LP59"/>
<evidence type="ECO:0000256" key="1">
    <source>
        <dbReference type="ARBA" id="ARBA00022603"/>
    </source>
</evidence>
<protein>
    <submittedName>
        <fullName evidence="7">tRNA methyltransferase</fullName>
    </submittedName>
</protein>
<evidence type="ECO:0000259" key="6">
    <source>
        <dbReference type="Pfam" id="PF08704"/>
    </source>
</evidence>
<dbReference type="STRING" id="1343739.PAP_00190"/>
<dbReference type="InterPro" id="IPR014816">
    <property type="entry name" value="tRNA_MeTrfase_Gcd14"/>
</dbReference>
<evidence type="ECO:0000313" key="8">
    <source>
        <dbReference type="Proteomes" id="UP000027981"/>
    </source>
</evidence>
<evidence type="ECO:0000256" key="3">
    <source>
        <dbReference type="ARBA" id="ARBA00022691"/>
    </source>
</evidence>
<sequence length="253" mass="28653">MINEGDKVLLVDPRGKRYLLTVRDEEFHTDLGILKLGELIGMEFGQSIKTHKEKEFKVLKPSIVDFLAKMKRGPQTIHPKDAAQIVAHAGISPGDFIIEAGVGSGALTIFLANIVGKEGKIVSYEVREDFAKLAWRNIVWAGFDDRVEIKLKNIYDGIDEENVSHIILDLPQPENVLEHAIKALKPGGFFVAYTPCANQVIRFYAKLKEYKGHFSRPKTIECLVREQEVKENCFRPSTRMLAHTGYLTFMRKL</sequence>
<dbReference type="GeneID" id="24841172"/>
<dbReference type="GO" id="GO:0160107">
    <property type="term" value="F:tRNA (adenine(58)-N1)-methyltransferase activity"/>
    <property type="evidence" value="ECO:0007669"/>
    <property type="project" value="InterPro"/>
</dbReference>
<dbReference type="eggNOG" id="arCOG00978">
    <property type="taxonomic scope" value="Archaea"/>
</dbReference>
<dbReference type="PANTHER" id="PTHR12133:SF1">
    <property type="entry name" value="TRNA (ADENINE(58)-N(1))-METHYLTRANSFERASE, MITOCHONDRIAL"/>
    <property type="match status" value="1"/>
</dbReference>
<dbReference type="EMBL" id="CP006019">
    <property type="protein sequence ID" value="AIF68485.1"/>
    <property type="molecule type" value="Genomic_DNA"/>
</dbReference>
<gene>
    <name evidence="7" type="ORF">PAP_00190</name>
</gene>
<reference evidence="7 8" key="2">
    <citation type="journal article" date="2015" name="Genome Announc.">
        <title>Complete Genome Sequence of Hyperthermophilic Piezophilic Archaeon Palaeococcus pacificus DY20341T, Isolated from Deep-Sea Hydrothermal Sediments.</title>
        <authorList>
            <person name="Zeng X."/>
            <person name="Jebbar M."/>
            <person name="Shao Z."/>
        </authorList>
    </citation>
    <scope>NUCLEOTIDE SEQUENCE [LARGE SCALE GENOMIC DNA]</scope>
    <source>
        <strain evidence="7 8">DY20341</strain>
    </source>
</reference>
<dbReference type="PIRSF" id="PIRSF017269">
    <property type="entry name" value="GCD14"/>
    <property type="match status" value="1"/>
</dbReference>
<evidence type="ECO:0000256" key="4">
    <source>
        <dbReference type="ARBA" id="ARBA00022694"/>
    </source>
</evidence>
<feature type="binding site" evidence="5">
    <location>
        <position position="169"/>
    </location>
    <ligand>
        <name>S-adenosyl-L-methionine</name>
        <dbReference type="ChEBI" id="CHEBI:59789"/>
    </ligand>
</feature>
<dbReference type="GO" id="GO:0031515">
    <property type="term" value="C:tRNA (m1A) methyltransferase complex"/>
    <property type="evidence" value="ECO:0007669"/>
    <property type="project" value="InterPro"/>
</dbReference>
<dbReference type="Gene3D" id="3.10.330.20">
    <property type="match status" value="1"/>
</dbReference>
<name>A0A075LP59_9EURY</name>
<keyword evidence="3 5" id="KW-0949">S-adenosyl-L-methionine</keyword>
<dbReference type="RefSeq" id="WP_048163943.1">
    <property type="nucleotide sequence ID" value="NZ_CP006019.1"/>
</dbReference>
<keyword evidence="1 7" id="KW-0489">Methyltransferase</keyword>
<dbReference type="SUPFAM" id="SSF53335">
    <property type="entry name" value="S-adenosyl-L-methionine-dependent methyltransferases"/>
    <property type="match status" value="1"/>
</dbReference>
<dbReference type="CDD" id="cd02440">
    <property type="entry name" value="AdoMet_MTases"/>
    <property type="match status" value="1"/>
</dbReference>
<keyword evidence="4" id="KW-0819">tRNA processing</keyword>
<evidence type="ECO:0000256" key="2">
    <source>
        <dbReference type="ARBA" id="ARBA00022679"/>
    </source>
</evidence>
<dbReference type="GO" id="GO:0030488">
    <property type="term" value="P:tRNA methylation"/>
    <property type="evidence" value="ECO:0007669"/>
    <property type="project" value="InterPro"/>
</dbReference>
<dbReference type="PANTHER" id="PTHR12133">
    <property type="entry name" value="TRNA (ADENINE(58)-N(1))-METHYLTRANSFERASE"/>
    <property type="match status" value="1"/>
</dbReference>
<dbReference type="KEGG" id="ppac:PAP_00190"/>
<evidence type="ECO:0000256" key="5">
    <source>
        <dbReference type="PIRSR" id="PIRSR017269-1"/>
    </source>
</evidence>
<dbReference type="OrthoDB" id="30774at2157"/>
<organism evidence="7 8">
    <name type="scientific">Palaeococcus pacificus DY20341</name>
    <dbReference type="NCBI Taxonomy" id="1343739"/>
    <lineage>
        <taxon>Archaea</taxon>
        <taxon>Methanobacteriati</taxon>
        <taxon>Methanobacteriota</taxon>
        <taxon>Thermococci</taxon>
        <taxon>Thermococcales</taxon>
        <taxon>Thermococcaceae</taxon>
        <taxon>Palaeococcus</taxon>
    </lineage>
</organism>
<dbReference type="InterPro" id="IPR049470">
    <property type="entry name" value="TRM61_C"/>
</dbReference>
<dbReference type="Pfam" id="PF14801">
    <property type="entry name" value="TrmI-like_N"/>
    <property type="match status" value="1"/>
</dbReference>
<feature type="binding site" evidence="5">
    <location>
        <begin position="104"/>
        <end position="107"/>
    </location>
    <ligand>
        <name>S-adenosyl-L-methionine</name>
        <dbReference type="ChEBI" id="CHEBI:59789"/>
    </ligand>
</feature>
<dbReference type="FunFam" id="3.10.330.20:FF:000003">
    <property type="entry name" value="tRNA (Adenine(58)-N(1))-methyltransferase, mitochondrial isoform X1"/>
    <property type="match status" value="1"/>
</dbReference>
<dbReference type="PROSITE" id="PS51620">
    <property type="entry name" value="SAM_TRM61"/>
    <property type="match status" value="1"/>
</dbReference>
<feature type="domain" description="tRNA (adenine(58)-N(1))-methyltransferase catalytic subunit TRM61 C-terminal" evidence="6">
    <location>
        <begin position="74"/>
        <end position="232"/>
    </location>
</feature>
<dbReference type="Pfam" id="PF08704">
    <property type="entry name" value="GCD14"/>
    <property type="match status" value="1"/>
</dbReference>
<dbReference type="InterPro" id="IPR029063">
    <property type="entry name" value="SAM-dependent_MTases_sf"/>
</dbReference>
<dbReference type="Gene3D" id="3.40.50.150">
    <property type="entry name" value="Vaccinia Virus protein VP39"/>
    <property type="match status" value="1"/>
</dbReference>
<keyword evidence="8" id="KW-1185">Reference proteome</keyword>
<feature type="binding site" evidence="5">
    <location>
        <position position="125"/>
    </location>
    <ligand>
        <name>S-adenosyl-L-methionine</name>
        <dbReference type="ChEBI" id="CHEBI:59789"/>
    </ligand>
</feature>
<keyword evidence="2 7" id="KW-0808">Transferase</keyword>
<evidence type="ECO:0000313" key="7">
    <source>
        <dbReference type="EMBL" id="AIF68485.1"/>
    </source>
</evidence>
<dbReference type="HOGENOM" id="CLU_025402_0_1_2"/>
<proteinExistence type="predicted"/>
<dbReference type="Proteomes" id="UP000027981">
    <property type="component" value="Chromosome"/>
</dbReference>